<dbReference type="Proteomes" id="UP000709959">
    <property type="component" value="Unassembled WGS sequence"/>
</dbReference>
<organism evidence="1 2">
    <name type="scientific">Candidatus Geothrix odensensis</name>
    <dbReference type="NCBI Taxonomy" id="2954440"/>
    <lineage>
        <taxon>Bacteria</taxon>
        <taxon>Pseudomonadati</taxon>
        <taxon>Acidobacteriota</taxon>
        <taxon>Holophagae</taxon>
        <taxon>Holophagales</taxon>
        <taxon>Holophagaceae</taxon>
        <taxon>Geothrix</taxon>
    </lineage>
</organism>
<sequence>MNIQIRGIGIPPTAALAAHIERRLAFSLSRFSAQIERVVVRFSDLNGPRGGSDKVCRVGFTLRGLGPESVEARDADLYFAVDQAAVKAGRRVARMLEQARG</sequence>
<dbReference type="InterPro" id="IPR036567">
    <property type="entry name" value="RHF-like"/>
</dbReference>
<reference evidence="1 2" key="1">
    <citation type="submission" date="2020-10" db="EMBL/GenBank/DDBJ databases">
        <title>Connecting structure to function with the recovery of over 1000 high-quality activated sludge metagenome-assembled genomes encoding full-length rRNA genes using long-read sequencing.</title>
        <authorList>
            <person name="Singleton C.M."/>
            <person name="Petriglieri F."/>
            <person name="Kristensen J.M."/>
            <person name="Kirkegaard R.H."/>
            <person name="Michaelsen T.Y."/>
            <person name="Andersen M.H."/>
            <person name="Karst S.M."/>
            <person name="Dueholm M.S."/>
            <person name="Nielsen P.H."/>
            <person name="Albertsen M."/>
        </authorList>
    </citation>
    <scope>NUCLEOTIDE SEQUENCE [LARGE SCALE GENOMIC DNA]</scope>
    <source>
        <strain evidence="1">OdNE_18-Q3-R46-58_MAXAC.008</strain>
    </source>
</reference>
<evidence type="ECO:0000313" key="2">
    <source>
        <dbReference type="Proteomes" id="UP000709959"/>
    </source>
</evidence>
<name>A0A936K5X9_9BACT</name>
<comment type="caution">
    <text evidence="1">The sequence shown here is derived from an EMBL/GenBank/DDBJ whole genome shotgun (WGS) entry which is preliminary data.</text>
</comment>
<proteinExistence type="predicted"/>
<accession>A0A936K5X9</accession>
<evidence type="ECO:0000313" key="1">
    <source>
        <dbReference type="EMBL" id="MBK8573078.1"/>
    </source>
</evidence>
<dbReference type="AlphaFoldDB" id="A0A936K5X9"/>
<dbReference type="Gene3D" id="3.30.160.100">
    <property type="entry name" value="Ribosome hibernation promotion factor-like"/>
    <property type="match status" value="1"/>
</dbReference>
<protein>
    <submittedName>
        <fullName evidence="1">Ribosome-associated translation inhibitor RaiA</fullName>
    </submittedName>
</protein>
<dbReference type="InterPro" id="IPR003489">
    <property type="entry name" value="RHF/RaiA"/>
</dbReference>
<dbReference type="Pfam" id="PF02482">
    <property type="entry name" value="Ribosomal_S30AE"/>
    <property type="match status" value="1"/>
</dbReference>
<dbReference type="SUPFAM" id="SSF69754">
    <property type="entry name" value="Ribosome binding protein Y (YfiA homologue)"/>
    <property type="match status" value="1"/>
</dbReference>
<gene>
    <name evidence="1" type="ORF">IPN91_10610</name>
</gene>
<dbReference type="EMBL" id="JADKCH010000011">
    <property type="protein sequence ID" value="MBK8573078.1"/>
    <property type="molecule type" value="Genomic_DNA"/>
</dbReference>